<dbReference type="PANTHER" id="PTHR30372">
    <property type="entry name" value="LIPID-A-DISACCHARIDE SYNTHASE"/>
    <property type="match status" value="1"/>
</dbReference>
<keyword evidence="5" id="KW-0441">Lipid A biosynthesis</keyword>
<keyword evidence="8" id="KW-0443">Lipid metabolism</keyword>
<dbReference type="GO" id="GO:0009245">
    <property type="term" value="P:lipid A biosynthetic process"/>
    <property type="evidence" value="ECO:0007669"/>
    <property type="project" value="UniProtKB-UniRule"/>
</dbReference>
<evidence type="ECO:0000256" key="2">
    <source>
        <dbReference type="ARBA" id="ARBA00012687"/>
    </source>
</evidence>
<evidence type="ECO:0000256" key="10">
    <source>
        <dbReference type="NCBIfam" id="TIGR00215"/>
    </source>
</evidence>
<proteinExistence type="predicted"/>
<dbReference type="NCBIfam" id="TIGR00215">
    <property type="entry name" value="lpxB"/>
    <property type="match status" value="1"/>
</dbReference>
<evidence type="ECO:0000313" key="12">
    <source>
        <dbReference type="Proteomes" id="UP000199611"/>
    </source>
</evidence>
<name>A0A1I4UQ53_9BACT</name>
<evidence type="ECO:0000256" key="4">
    <source>
        <dbReference type="ARBA" id="ARBA00022516"/>
    </source>
</evidence>
<comment type="function">
    <text evidence="1">Condensation of UDP-2,3-diacylglucosamine and 2,3-diacylglucosamine-1-phosphate to form lipid A disaccharide, a precursor of lipid A, a phosphorylated glycolipid that anchors the lipopolysaccharide to the outer membrane of the cell.</text>
</comment>
<reference evidence="11 12" key="1">
    <citation type="submission" date="2016-10" db="EMBL/GenBank/DDBJ databases">
        <authorList>
            <person name="de Groot N.N."/>
        </authorList>
    </citation>
    <scope>NUCLEOTIDE SEQUENCE [LARGE SCALE GENOMIC DNA]</scope>
    <source>
        <strain evidence="11 12">DSM 9990</strain>
    </source>
</reference>
<comment type="catalytic activity">
    <reaction evidence="9">
        <text>a lipid X + a UDP-2-N,3-O-bis[(3R)-3-hydroxyacyl]-alpha-D-glucosamine = a lipid A disaccharide + UDP + H(+)</text>
        <dbReference type="Rhea" id="RHEA:67828"/>
        <dbReference type="ChEBI" id="CHEBI:15378"/>
        <dbReference type="ChEBI" id="CHEBI:58223"/>
        <dbReference type="ChEBI" id="CHEBI:137748"/>
        <dbReference type="ChEBI" id="CHEBI:176338"/>
        <dbReference type="ChEBI" id="CHEBI:176343"/>
        <dbReference type="EC" id="2.4.1.182"/>
    </reaction>
</comment>
<dbReference type="RefSeq" id="WP_143083130.1">
    <property type="nucleotide sequence ID" value="NZ_FOUU01000006.1"/>
</dbReference>
<dbReference type="OrthoDB" id="9801642at2"/>
<dbReference type="PANTHER" id="PTHR30372:SF4">
    <property type="entry name" value="LIPID-A-DISACCHARIDE SYNTHASE, MITOCHONDRIAL-RELATED"/>
    <property type="match status" value="1"/>
</dbReference>
<keyword evidence="4" id="KW-0444">Lipid biosynthesis</keyword>
<evidence type="ECO:0000256" key="6">
    <source>
        <dbReference type="ARBA" id="ARBA00022676"/>
    </source>
</evidence>
<keyword evidence="6" id="KW-0328">Glycosyltransferase</keyword>
<accession>A0A1I4UQ53</accession>
<evidence type="ECO:0000256" key="1">
    <source>
        <dbReference type="ARBA" id="ARBA00002056"/>
    </source>
</evidence>
<dbReference type="GO" id="GO:0016020">
    <property type="term" value="C:membrane"/>
    <property type="evidence" value="ECO:0007669"/>
    <property type="project" value="GOC"/>
</dbReference>
<evidence type="ECO:0000313" key="11">
    <source>
        <dbReference type="EMBL" id="SFM90863.1"/>
    </source>
</evidence>
<dbReference type="Pfam" id="PF02684">
    <property type="entry name" value="LpxB"/>
    <property type="match status" value="1"/>
</dbReference>
<dbReference type="EMBL" id="FOUU01000006">
    <property type="protein sequence ID" value="SFM90863.1"/>
    <property type="molecule type" value="Genomic_DNA"/>
</dbReference>
<dbReference type="GO" id="GO:0005543">
    <property type="term" value="F:phospholipid binding"/>
    <property type="evidence" value="ECO:0007669"/>
    <property type="project" value="TreeGrafter"/>
</dbReference>
<keyword evidence="12" id="KW-1185">Reference proteome</keyword>
<evidence type="ECO:0000256" key="8">
    <source>
        <dbReference type="ARBA" id="ARBA00023098"/>
    </source>
</evidence>
<protein>
    <recommendedName>
        <fullName evidence="3 10">Lipid-A-disaccharide synthase</fullName>
        <ecNumber evidence="2 10">2.4.1.182</ecNumber>
    </recommendedName>
</protein>
<dbReference type="InterPro" id="IPR003835">
    <property type="entry name" value="Glyco_trans_19"/>
</dbReference>
<evidence type="ECO:0000256" key="9">
    <source>
        <dbReference type="ARBA" id="ARBA00048975"/>
    </source>
</evidence>
<evidence type="ECO:0000256" key="5">
    <source>
        <dbReference type="ARBA" id="ARBA00022556"/>
    </source>
</evidence>
<sequence length="382" mass="43144">MKIVISAGEPSGELYGNELIRYLGRYVDGEYFGLFDGQFENPTVKGIITGPTCRNSSGVIGLSEAFRVLPEFLNTLSRVKKFVEKEKPEAVILIDYPEFNLRLAEYAKRQGSRVFYLAPPQVWAWREWRIKTLRRYVDEAIVFLPFEESYYRRKGINAYFLGHPLIDLLSSTGSLETPGPESESLKIAILPGSRPSEWRHHFDVVAGVMARILSEFPGAWFILPLPPGTAPVLEGFLEKGFRRHPQVFEKVRVVRNGRYDALRGCEVGIVASGTATLEMALLGIPMVVFYRVDPLSAMVGRLFIKAPFASLPNLIIKRYLVPELLQDSATTEVIFRFARLLISSSELKLLQKRGFDIIRKSLGQAGVWQRIAQHLSTSIGKY</sequence>
<evidence type="ECO:0000256" key="3">
    <source>
        <dbReference type="ARBA" id="ARBA00020902"/>
    </source>
</evidence>
<dbReference type="STRING" id="39841.SAMN05660836_01913"/>
<dbReference type="GO" id="GO:0008915">
    <property type="term" value="F:lipid-A-disaccharide synthase activity"/>
    <property type="evidence" value="ECO:0007669"/>
    <property type="project" value="UniProtKB-UniRule"/>
</dbReference>
<organism evidence="11 12">
    <name type="scientific">Thermodesulforhabdus norvegica</name>
    <dbReference type="NCBI Taxonomy" id="39841"/>
    <lineage>
        <taxon>Bacteria</taxon>
        <taxon>Pseudomonadati</taxon>
        <taxon>Thermodesulfobacteriota</taxon>
        <taxon>Syntrophobacteria</taxon>
        <taxon>Syntrophobacterales</taxon>
        <taxon>Thermodesulforhabdaceae</taxon>
        <taxon>Thermodesulforhabdus</taxon>
    </lineage>
</organism>
<dbReference type="AlphaFoldDB" id="A0A1I4UQ53"/>
<evidence type="ECO:0000256" key="7">
    <source>
        <dbReference type="ARBA" id="ARBA00022679"/>
    </source>
</evidence>
<dbReference type="EC" id="2.4.1.182" evidence="2 10"/>
<dbReference type="Proteomes" id="UP000199611">
    <property type="component" value="Unassembled WGS sequence"/>
</dbReference>
<dbReference type="SUPFAM" id="SSF53756">
    <property type="entry name" value="UDP-Glycosyltransferase/glycogen phosphorylase"/>
    <property type="match status" value="1"/>
</dbReference>
<keyword evidence="7" id="KW-0808">Transferase</keyword>
<gene>
    <name evidence="11" type="ORF">SAMN05660836_01913</name>
</gene>